<feature type="transmembrane region" description="Helical" evidence="1">
    <location>
        <begin position="90"/>
        <end position="108"/>
    </location>
</feature>
<dbReference type="AlphaFoldDB" id="A0A7C5DCF3"/>
<proteinExistence type="predicted"/>
<keyword evidence="1" id="KW-0472">Membrane</keyword>
<reference evidence="2" key="1">
    <citation type="journal article" date="2020" name="mSystems">
        <title>Genome- and Community-Level Interaction Insights into Carbon Utilization and Element Cycling Functions of Hydrothermarchaeota in Hydrothermal Sediment.</title>
        <authorList>
            <person name="Zhou Z."/>
            <person name="Liu Y."/>
            <person name="Xu W."/>
            <person name="Pan J."/>
            <person name="Luo Z.H."/>
            <person name="Li M."/>
        </authorList>
    </citation>
    <scope>NUCLEOTIDE SEQUENCE [LARGE SCALE GENOMIC DNA]</scope>
    <source>
        <strain evidence="2">HyVt-628</strain>
    </source>
</reference>
<comment type="caution">
    <text evidence="2">The sequence shown here is derived from an EMBL/GenBank/DDBJ whole genome shotgun (WGS) entry which is preliminary data.</text>
</comment>
<protein>
    <recommendedName>
        <fullName evidence="3">DUF2231 domain-containing protein</fullName>
    </recommendedName>
</protein>
<evidence type="ECO:0008006" key="3">
    <source>
        <dbReference type="Google" id="ProtNLM"/>
    </source>
</evidence>
<organism evidence="2">
    <name type="scientific">Chlorobaculum parvum</name>
    <dbReference type="NCBI Taxonomy" id="274539"/>
    <lineage>
        <taxon>Bacteria</taxon>
        <taxon>Pseudomonadati</taxon>
        <taxon>Chlorobiota</taxon>
        <taxon>Chlorobiia</taxon>
        <taxon>Chlorobiales</taxon>
        <taxon>Chlorobiaceae</taxon>
        <taxon>Chlorobaculum</taxon>
    </lineage>
</organism>
<dbReference type="Proteomes" id="UP000886059">
    <property type="component" value="Unassembled WGS sequence"/>
</dbReference>
<feature type="transmembrane region" description="Helical" evidence="1">
    <location>
        <begin position="20"/>
        <end position="39"/>
    </location>
</feature>
<feature type="transmembrane region" description="Helical" evidence="1">
    <location>
        <begin position="120"/>
        <end position="141"/>
    </location>
</feature>
<evidence type="ECO:0000313" key="2">
    <source>
        <dbReference type="EMBL" id="HHE08102.1"/>
    </source>
</evidence>
<gene>
    <name evidence="2" type="ORF">ENL01_04405</name>
</gene>
<name>A0A7C5DCF3_9CHLB</name>
<evidence type="ECO:0000256" key="1">
    <source>
        <dbReference type="SAM" id="Phobius"/>
    </source>
</evidence>
<feature type="transmembrane region" description="Helical" evidence="1">
    <location>
        <begin position="51"/>
        <end position="69"/>
    </location>
</feature>
<keyword evidence="1" id="KW-0812">Transmembrane</keyword>
<accession>A0A7C5DCF3</accession>
<keyword evidence="1" id="KW-1133">Transmembrane helix</keyword>
<sequence>MSLDKFIKEMKQSFMLHPVAAHFSNGVIPVAVLYLLLFLPTGNFYFEHTVINLLVIVLLAVPVSFYSGIRDWKTKYKGAKTPVFQKKIRFSILLSVMCAITVAIRIAVPDVMMTKGVLFWVFVVCFSITLPTVVLLGHYGGKLAAGQRSERFR</sequence>
<dbReference type="EMBL" id="DRSK01000247">
    <property type="protein sequence ID" value="HHE08102.1"/>
    <property type="molecule type" value="Genomic_DNA"/>
</dbReference>